<keyword evidence="2 7" id="KW-0812">Transmembrane</keyword>
<name>A0A2S6ILU3_9FLAO</name>
<dbReference type="RefSeq" id="WP_104515571.1">
    <property type="nucleotide sequence ID" value="NZ_MQVW01000024.1"/>
</dbReference>
<feature type="transmembrane region" description="Helical" evidence="7">
    <location>
        <begin position="114"/>
        <end position="133"/>
    </location>
</feature>
<dbReference type="PANTHER" id="PTHR12639:SF7">
    <property type="entry name" value="HTTM DOMAIN-CONTAINING PROTEIN"/>
    <property type="match status" value="1"/>
</dbReference>
<feature type="transmembrane region" description="Helical" evidence="7">
    <location>
        <begin position="237"/>
        <end position="270"/>
    </location>
</feature>
<comment type="subcellular location">
    <subcellularLocation>
        <location evidence="1">Endomembrane system</location>
        <topology evidence="1">Multi-pass membrane protein</topology>
    </subcellularLocation>
</comment>
<keyword evidence="6" id="KW-0456">Lyase</keyword>
<gene>
    <name evidence="9" type="ORF">LY01_01899</name>
</gene>
<accession>A0A2S6ILU3</accession>
<protein>
    <submittedName>
        <fullName evidence="9">Vitamin K-dependent gamma-carboxylase-like protein</fullName>
    </submittedName>
</protein>
<evidence type="ECO:0000256" key="7">
    <source>
        <dbReference type="SAM" id="Phobius"/>
    </source>
</evidence>
<dbReference type="PANTHER" id="PTHR12639">
    <property type="entry name" value="VITAMIN K-DEPENDENT GAMMA-CARBOXYLASE"/>
    <property type="match status" value="1"/>
</dbReference>
<evidence type="ECO:0000313" key="9">
    <source>
        <dbReference type="EMBL" id="PPK95146.1"/>
    </source>
</evidence>
<keyword evidence="10" id="KW-1185">Reference proteome</keyword>
<evidence type="ECO:0000256" key="4">
    <source>
        <dbReference type="ARBA" id="ARBA00023136"/>
    </source>
</evidence>
<dbReference type="SMART" id="SM00752">
    <property type="entry name" value="HTTM"/>
    <property type="match status" value="1"/>
</dbReference>
<evidence type="ECO:0000256" key="2">
    <source>
        <dbReference type="ARBA" id="ARBA00022692"/>
    </source>
</evidence>
<evidence type="ECO:0000256" key="3">
    <source>
        <dbReference type="ARBA" id="ARBA00022989"/>
    </source>
</evidence>
<keyword evidence="3 7" id="KW-1133">Transmembrane helix</keyword>
<evidence type="ECO:0000313" key="10">
    <source>
        <dbReference type="Proteomes" id="UP000239002"/>
    </source>
</evidence>
<dbReference type="GO" id="GO:0012505">
    <property type="term" value="C:endomembrane system"/>
    <property type="evidence" value="ECO:0007669"/>
    <property type="project" value="UniProtKB-SubCell"/>
</dbReference>
<evidence type="ECO:0000259" key="8">
    <source>
        <dbReference type="SMART" id="SM00752"/>
    </source>
</evidence>
<dbReference type="AlphaFoldDB" id="A0A2S6ILU3"/>
<evidence type="ECO:0000256" key="6">
    <source>
        <dbReference type="ARBA" id="ARBA00023239"/>
    </source>
</evidence>
<keyword evidence="5" id="KW-1015">Disulfide bond</keyword>
<reference evidence="9 10" key="1">
    <citation type="submission" date="2018-02" db="EMBL/GenBank/DDBJ databases">
        <title>Genomic Encyclopedia of Archaeal and Bacterial Type Strains, Phase II (KMG-II): from individual species to whole genera.</title>
        <authorList>
            <person name="Goeker M."/>
        </authorList>
    </citation>
    <scope>NUCLEOTIDE SEQUENCE [LARGE SCALE GENOMIC DNA]</scope>
    <source>
        <strain evidence="9 10">DSM 16809</strain>
    </source>
</reference>
<dbReference type="Pfam" id="PF22777">
    <property type="entry name" value="VKGC_lumenal_dom"/>
    <property type="match status" value="1"/>
</dbReference>
<feature type="transmembrane region" description="Helical" evidence="7">
    <location>
        <begin position="20"/>
        <end position="47"/>
    </location>
</feature>
<dbReference type="GO" id="GO:0008488">
    <property type="term" value="F:gamma-glutamyl carboxylase activity"/>
    <property type="evidence" value="ECO:0007669"/>
    <property type="project" value="InterPro"/>
</dbReference>
<feature type="transmembrane region" description="Helical" evidence="7">
    <location>
        <begin position="313"/>
        <end position="333"/>
    </location>
</feature>
<dbReference type="InterPro" id="IPR053935">
    <property type="entry name" value="VKGC_lumenal_dom"/>
</dbReference>
<sequence length="463" mass="54177">MKSKIHTYLNRTTSAAPLAVFRIGFGVMMLYSIIRFAAHGWINTLYIEPQFHFSYYGFSWVQPLGNATYLIFALCGLAALFVALGYKYRISMLVFFLSFTYIELMDKTTYLNHYYFISALSFLLFFLPAARYFSIDTLGNTVAKDGKKQTPQIPQWTIDSIKLLLGVVYFYAGLAKLNSDWLIKAMPLKIWLPSKYDIPLLGDLMQLEWVHYAFSWSGMLYDLFIPFLLLYKRTRIVAFAAVVIFHVLTRVLFPIGMFPFVMIVSALIFFDSGLHERIISYIRRLLLPLKRFFIPLSRKRIPKKAMELKYKRFILPVLGVFFALQLLLPWRYLAYPGELFWTEEGYRFSWRVMLMEKMGSAQFKIVDEDGKSFYVQNSDFLTPFQEKQMSYQPDFILQYAHFLGDHFTKQGHKNVAVYVDSYVALNGRLSQPYVDKAVNLYAIKESFQHKSWILPFNDEIKGL</sequence>
<dbReference type="InterPro" id="IPR053934">
    <property type="entry name" value="HTTM_dom"/>
</dbReference>
<dbReference type="OrthoDB" id="341137at2"/>
<dbReference type="EMBL" id="PTJE01000003">
    <property type="protein sequence ID" value="PPK95146.1"/>
    <property type="molecule type" value="Genomic_DNA"/>
</dbReference>
<dbReference type="InterPro" id="IPR007782">
    <property type="entry name" value="VKG_COase"/>
</dbReference>
<feature type="transmembrane region" description="Helical" evidence="7">
    <location>
        <begin position="209"/>
        <end position="231"/>
    </location>
</feature>
<dbReference type="GO" id="GO:0019842">
    <property type="term" value="F:vitamin binding"/>
    <property type="evidence" value="ECO:0007669"/>
    <property type="project" value="TreeGrafter"/>
</dbReference>
<dbReference type="Pfam" id="PF05090">
    <property type="entry name" value="HTTM"/>
    <property type="match status" value="1"/>
</dbReference>
<organism evidence="9 10">
    <name type="scientific">Nonlabens xylanidelens</name>
    <dbReference type="NCBI Taxonomy" id="191564"/>
    <lineage>
        <taxon>Bacteria</taxon>
        <taxon>Pseudomonadati</taxon>
        <taxon>Bacteroidota</taxon>
        <taxon>Flavobacteriia</taxon>
        <taxon>Flavobacteriales</taxon>
        <taxon>Flavobacteriaceae</taxon>
        <taxon>Nonlabens</taxon>
    </lineage>
</organism>
<evidence type="ECO:0000256" key="5">
    <source>
        <dbReference type="ARBA" id="ARBA00023157"/>
    </source>
</evidence>
<comment type="caution">
    <text evidence="9">The sequence shown here is derived from an EMBL/GenBank/DDBJ whole genome shotgun (WGS) entry which is preliminary data.</text>
</comment>
<feature type="transmembrane region" description="Helical" evidence="7">
    <location>
        <begin position="67"/>
        <end position="86"/>
    </location>
</feature>
<evidence type="ECO:0000256" key="1">
    <source>
        <dbReference type="ARBA" id="ARBA00004127"/>
    </source>
</evidence>
<proteinExistence type="predicted"/>
<feature type="domain" description="HTTM-like" evidence="8">
    <location>
        <begin position="10"/>
        <end position="274"/>
    </location>
</feature>
<keyword evidence="4 7" id="KW-0472">Membrane</keyword>
<dbReference type="Proteomes" id="UP000239002">
    <property type="component" value="Unassembled WGS sequence"/>
</dbReference>
<dbReference type="InterPro" id="IPR011020">
    <property type="entry name" value="HTTM-like"/>
</dbReference>